<keyword evidence="2" id="KW-1185">Reference proteome</keyword>
<organism evidence="1 2">
    <name type="scientific">Klebsiella phage Pylas</name>
    <dbReference type="NCBI Taxonomy" id="2419682"/>
    <lineage>
        <taxon>Viruses</taxon>
        <taxon>Duplodnaviria</taxon>
        <taxon>Heunggongvirae</taxon>
        <taxon>Uroviricota</taxon>
        <taxon>Caudoviricetes</taxon>
        <taxon>Schitoviridae</taxon>
        <taxon>Humphriesvirinae</taxon>
        <taxon>Pylasvirus</taxon>
        <taxon>Pylasvirus pylas</taxon>
    </lineage>
</organism>
<dbReference type="EMBL" id="MH899585">
    <property type="protein sequence ID" value="AYP69280.1"/>
    <property type="molecule type" value="Genomic_DNA"/>
</dbReference>
<sequence>MITIGLMMRMQFIKDPEGHGSNVIIKAFYYDKVWVQHEQSGVDELVDIADVAFRSPIPGDAPNHDLIARDLRGKWLFWKAEDGYWYECSDPTIPTTAEYQGEVEAYSGEEPKTLH</sequence>
<reference evidence="2" key="1">
    <citation type="submission" date="2018-09" db="EMBL/GenBank/DDBJ databases">
        <title>Complete genome of Klebsiella pneumoniae phage Pylas.</title>
        <authorList>
            <person name="Powell J.E."/>
            <person name="Lessor L."/>
            <person name="O'Leary C.J."/>
            <person name="Liu M."/>
        </authorList>
    </citation>
    <scope>NUCLEOTIDE SEQUENCE [LARGE SCALE GENOMIC DNA]</scope>
</reference>
<dbReference type="Proteomes" id="UP000278488">
    <property type="component" value="Segment"/>
</dbReference>
<accession>A0A3G3BYJ1</accession>
<evidence type="ECO:0000313" key="1">
    <source>
        <dbReference type="EMBL" id="AYP69280.1"/>
    </source>
</evidence>
<gene>
    <name evidence="1" type="ORF">Pylas_026</name>
</gene>
<name>A0A3G3BYJ1_9CAUD</name>
<evidence type="ECO:0000313" key="2">
    <source>
        <dbReference type="Proteomes" id="UP000278488"/>
    </source>
</evidence>
<protein>
    <submittedName>
        <fullName evidence="1">Uncharacterized protein</fullName>
    </submittedName>
</protein>
<proteinExistence type="predicted"/>